<dbReference type="InterPro" id="IPR003598">
    <property type="entry name" value="Ig_sub2"/>
</dbReference>
<dbReference type="FunFam" id="2.60.40.10:FF:000345">
    <property type="entry name" value="Muscle M-line assembly protein unc-89"/>
    <property type="match status" value="1"/>
</dbReference>
<keyword evidence="5" id="KW-1015">Disulfide bond</keyword>
<evidence type="ECO:0000313" key="8">
    <source>
        <dbReference type="EMBL" id="KAJ8035227.1"/>
    </source>
</evidence>
<evidence type="ECO:0000256" key="2">
    <source>
        <dbReference type="ARBA" id="ARBA00006692"/>
    </source>
</evidence>
<comment type="subcellular location">
    <subcellularLocation>
        <location evidence="1">Cytoplasm</location>
    </subcellularLocation>
</comment>
<feature type="domain" description="Ig-like" evidence="7">
    <location>
        <begin position="1"/>
        <end position="75"/>
    </location>
</feature>
<dbReference type="PANTHER" id="PTHR47633">
    <property type="entry name" value="IMMUNOGLOBULIN"/>
    <property type="match status" value="1"/>
</dbReference>
<dbReference type="InterPro" id="IPR003599">
    <property type="entry name" value="Ig_sub"/>
</dbReference>
<keyword evidence="3" id="KW-0963">Cytoplasm</keyword>
<evidence type="ECO:0000259" key="7">
    <source>
        <dbReference type="PROSITE" id="PS50835"/>
    </source>
</evidence>
<organism evidence="8 9">
    <name type="scientific">Holothuria leucospilota</name>
    <name type="common">Black long sea cucumber</name>
    <name type="synonym">Mertensiothuria leucospilota</name>
    <dbReference type="NCBI Taxonomy" id="206669"/>
    <lineage>
        <taxon>Eukaryota</taxon>
        <taxon>Metazoa</taxon>
        <taxon>Echinodermata</taxon>
        <taxon>Eleutherozoa</taxon>
        <taxon>Echinozoa</taxon>
        <taxon>Holothuroidea</taxon>
        <taxon>Aspidochirotacea</taxon>
        <taxon>Aspidochirotida</taxon>
        <taxon>Holothuriidae</taxon>
        <taxon>Holothuria</taxon>
    </lineage>
</organism>
<reference evidence="8" key="1">
    <citation type="submission" date="2021-10" db="EMBL/GenBank/DDBJ databases">
        <title>Tropical sea cucumber genome reveals ecological adaptation and Cuvierian tubules defense mechanism.</title>
        <authorList>
            <person name="Chen T."/>
        </authorList>
    </citation>
    <scope>NUCLEOTIDE SEQUENCE</scope>
    <source>
        <strain evidence="8">Nanhai2018</strain>
        <tissue evidence="8">Muscle</tissue>
    </source>
</reference>
<dbReference type="SMART" id="SM00409">
    <property type="entry name" value="IG"/>
    <property type="match status" value="1"/>
</dbReference>
<gene>
    <name evidence="8" type="ORF">HOLleu_22385</name>
</gene>
<accession>A0A9Q1BYT0</accession>
<keyword evidence="4" id="KW-0677">Repeat</keyword>
<dbReference type="OrthoDB" id="428111at2759"/>
<dbReference type="InterPro" id="IPR013098">
    <property type="entry name" value="Ig_I-set"/>
</dbReference>
<comment type="similarity">
    <text evidence="2">Belongs to the protein kinase superfamily. CAMK Ser/Thr protein kinase family.</text>
</comment>
<dbReference type="GO" id="GO:0030017">
    <property type="term" value="C:sarcomere"/>
    <property type="evidence" value="ECO:0007669"/>
    <property type="project" value="UniProtKB-ARBA"/>
</dbReference>
<evidence type="ECO:0000256" key="4">
    <source>
        <dbReference type="ARBA" id="ARBA00022737"/>
    </source>
</evidence>
<name>A0A9Q1BYT0_HOLLE</name>
<dbReference type="AlphaFoldDB" id="A0A9Q1BYT0"/>
<dbReference type="EMBL" id="JAIZAY010000010">
    <property type="protein sequence ID" value="KAJ8035227.1"/>
    <property type="molecule type" value="Genomic_DNA"/>
</dbReference>
<keyword evidence="9" id="KW-1185">Reference proteome</keyword>
<sequence>MTATRGAPLELKCSVNGYPIPNITWYKDGKQLDPQAGYNTTFSEGVAMLTTQTIKEGDQGMFSCVAVNPEGDDITSCNVLIQD</sequence>
<evidence type="ECO:0000256" key="5">
    <source>
        <dbReference type="ARBA" id="ARBA00023157"/>
    </source>
</evidence>
<dbReference type="Gene3D" id="2.60.40.10">
    <property type="entry name" value="Immunoglobulins"/>
    <property type="match status" value="1"/>
</dbReference>
<keyword evidence="6" id="KW-0393">Immunoglobulin domain</keyword>
<dbReference type="SUPFAM" id="SSF48726">
    <property type="entry name" value="Immunoglobulin"/>
    <property type="match status" value="1"/>
</dbReference>
<evidence type="ECO:0000313" key="9">
    <source>
        <dbReference type="Proteomes" id="UP001152320"/>
    </source>
</evidence>
<evidence type="ECO:0000256" key="6">
    <source>
        <dbReference type="ARBA" id="ARBA00023319"/>
    </source>
</evidence>
<protein>
    <submittedName>
        <fullName evidence="8">Titin</fullName>
    </submittedName>
</protein>
<comment type="caution">
    <text evidence="8">The sequence shown here is derived from an EMBL/GenBank/DDBJ whole genome shotgun (WGS) entry which is preliminary data.</text>
</comment>
<evidence type="ECO:0000256" key="3">
    <source>
        <dbReference type="ARBA" id="ARBA00022490"/>
    </source>
</evidence>
<dbReference type="PROSITE" id="PS50835">
    <property type="entry name" value="IG_LIKE"/>
    <property type="match status" value="1"/>
</dbReference>
<proteinExistence type="inferred from homology"/>
<dbReference type="Proteomes" id="UP001152320">
    <property type="component" value="Chromosome 10"/>
</dbReference>
<dbReference type="InterPro" id="IPR013783">
    <property type="entry name" value="Ig-like_fold"/>
</dbReference>
<dbReference type="SMART" id="SM00408">
    <property type="entry name" value="IGc2"/>
    <property type="match status" value="1"/>
</dbReference>
<dbReference type="Pfam" id="PF07679">
    <property type="entry name" value="I-set"/>
    <property type="match status" value="1"/>
</dbReference>
<dbReference type="InterPro" id="IPR036179">
    <property type="entry name" value="Ig-like_dom_sf"/>
</dbReference>
<dbReference type="InterPro" id="IPR007110">
    <property type="entry name" value="Ig-like_dom"/>
</dbReference>
<evidence type="ECO:0000256" key="1">
    <source>
        <dbReference type="ARBA" id="ARBA00004496"/>
    </source>
</evidence>